<dbReference type="PROSITE" id="PS50931">
    <property type="entry name" value="HTH_LYSR"/>
    <property type="match status" value="1"/>
</dbReference>
<dbReference type="InterPro" id="IPR000847">
    <property type="entry name" value="LysR_HTH_N"/>
</dbReference>
<dbReference type="RefSeq" id="WP_394007567.1">
    <property type="nucleotide sequence ID" value="NZ_JBAFUR010000002.1"/>
</dbReference>
<dbReference type="EMBL" id="JBAFUR010000002">
    <property type="protein sequence ID" value="MFG1252895.1"/>
    <property type="molecule type" value="Genomic_DNA"/>
</dbReference>
<keyword evidence="3" id="KW-0238">DNA-binding</keyword>
<reference evidence="6 7" key="1">
    <citation type="submission" date="2024-02" db="EMBL/GenBank/DDBJ databases">
        <title>Expansion and revision of Xanthobacter and proposal of Roseixanthobacter gen. nov.</title>
        <authorList>
            <person name="Soltysiak M.P.M."/>
            <person name="Jalihal A."/>
            <person name="Ory A."/>
            <person name="Chrisophersen C."/>
            <person name="Lee A.D."/>
            <person name="Boulton J."/>
            <person name="Springer M."/>
        </authorList>
    </citation>
    <scope>NUCLEOTIDE SEQUENCE [LARGE SCALE GENOMIC DNA]</scope>
    <source>
        <strain evidence="6 7">CB5</strain>
    </source>
</reference>
<dbReference type="Gene3D" id="3.40.190.10">
    <property type="entry name" value="Periplasmic binding protein-like II"/>
    <property type="match status" value="2"/>
</dbReference>
<keyword evidence="7" id="KW-1185">Reference proteome</keyword>
<accession>A0ABW6ZGE6</accession>
<evidence type="ECO:0000256" key="4">
    <source>
        <dbReference type="ARBA" id="ARBA00023163"/>
    </source>
</evidence>
<dbReference type="Gene3D" id="1.10.10.10">
    <property type="entry name" value="Winged helix-like DNA-binding domain superfamily/Winged helix DNA-binding domain"/>
    <property type="match status" value="1"/>
</dbReference>
<dbReference type="Pfam" id="PF00126">
    <property type="entry name" value="HTH_1"/>
    <property type="match status" value="1"/>
</dbReference>
<dbReference type="PRINTS" id="PR00039">
    <property type="entry name" value="HTHLYSR"/>
</dbReference>
<dbReference type="SUPFAM" id="SSF46785">
    <property type="entry name" value="Winged helix' DNA-binding domain"/>
    <property type="match status" value="1"/>
</dbReference>
<dbReference type="InterPro" id="IPR036388">
    <property type="entry name" value="WH-like_DNA-bd_sf"/>
</dbReference>
<dbReference type="InterPro" id="IPR050176">
    <property type="entry name" value="LTTR"/>
</dbReference>
<dbReference type="InterPro" id="IPR005119">
    <property type="entry name" value="LysR_subst-bd"/>
</dbReference>
<dbReference type="PANTHER" id="PTHR30579:SF7">
    <property type="entry name" value="HTH-TYPE TRANSCRIPTIONAL REGULATOR LRHA-RELATED"/>
    <property type="match status" value="1"/>
</dbReference>
<dbReference type="InterPro" id="IPR036390">
    <property type="entry name" value="WH_DNA-bd_sf"/>
</dbReference>
<comment type="similarity">
    <text evidence="1">Belongs to the LysR transcriptional regulatory family.</text>
</comment>
<organism evidence="6 7">
    <name type="scientific">Xanthobacter aminoxidans</name>
    <dbReference type="NCBI Taxonomy" id="186280"/>
    <lineage>
        <taxon>Bacteria</taxon>
        <taxon>Pseudomonadati</taxon>
        <taxon>Pseudomonadota</taxon>
        <taxon>Alphaproteobacteria</taxon>
        <taxon>Hyphomicrobiales</taxon>
        <taxon>Xanthobacteraceae</taxon>
        <taxon>Xanthobacter</taxon>
    </lineage>
</organism>
<evidence type="ECO:0000256" key="3">
    <source>
        <dbReference type="ARBA" id="ARBA00023125"/>
    </source>
</evidence>
<comment type="caution">
    <text evidence="6">The sequence shown here is derived from an EMBL/GenBank/DDBJ whole genome shotgun (WGS) entry which is preliminary data.</text>
</comment>
<gene>
    <name evidence="6" type="ORF">V5F30_11850</name>
</gene>
<proteinExistence type="inferred from homology"/>
<name>A0ABW6ZGE6_9HYPH</name>
<keyword evidence="4" id="KW-0804">Transcription</keyword>
<sequence length="286" mass="30376">MKALDIEAVQAFVLTADLKSFTRAAEALDTAQSAVSLKVKRLEEVLGRRLLERTPRLVRLSSDGAAFLDHARALIGAHQLAVGCFRKEKRRLVVGISHHIVGSELPVLLKRMGGVDPSLILEVRVTSSRESLEDFERGELDAAIVLRHDNHRRGGEVILDEEFGWMAVPDFEHSIGEPLRLATQAAPCSVRSMATTALDAAGIPWTEVFVGGGIGTIGAAVSAGLAVAALGRRVAPAATVDVGPRLGLPGLPSREVMLYSNLTDRTARAALRTLSAAIRSTAGGAT</sequence>
<evidence type="ECO:0000259" key="5">
    <source>
        <dbReference type="PROSITE" id="PS50931"/>
    </source>
</evidence>
<dbReference type="Pfam" id="PF03466">
    <property type="entry name" value="LysR_substrate"/>
    <property type="match status" value="1"/>
</dbReference>
<dbReference type="SUPFAM" id="SSF53850">
    <property type="entry name" value="Periplasmic binding protein-like II"/>
    <property type="match status" value="1"/>
</dbReference>
<protein>
    <submittedName>
        <fullName evidence="6">LysR family transcriptional regulator</fullName>
    </submittedName>
</protein>
<evidence type="ECO:0000256" key="1">
    <source>
        <dbReference type="ARBA" id="ARBA00009437"/>
    </source>
</evidence>
<dbReference type="Proteomes" id="UP001604043">
    <property type="component" value="Unassembled WGS sequence"/>
</dbReference>
<feature type="domain" description="HTH lysR-type" evidence="5">
    <location>
        <begin position="4"/>
        <end position="61"/>
    </location>
</feature>
<dbReference type="PANTHER" id="PTHR30579">
    <property type="entry name" value="TRANSCRIPTIONAL REGULATOR"/>
    <property type="match status" value="1"/>
</dbReference>
<evidence type="ECO:0000256" key="2">
    <source>
        <dbReference type="ARBA" id="ARBA00023015"/>
    </source>
</evidence>
<keyword evidence="2" id="KW-0805">Transcription regulation</keyword>
<evidence type="ECO:0000313" key="7">
    <source>
        <dbReference type="Proteomes" id="UP001604043"/>
    </source>
</evidence>
<evidence type="ECO:0000313" key="6">
    <source>
        <dbReference type="EMBL" id="MFG1252895.1"/>
    </source>
</evidence>